<dbReference type="PRINTS" id="PR01668">
    <property type="entry name" value="NEUROTENSIN"/>
</dbReference>
<evidence type="ECO:0000256" key="2">
    <source>
        <dbReference type="ARBA" id="ARBA00004613"/>
    </source>
</evidence>
<dbReference type="AlphaFoldDB" id="A0AAV7SBP6"/>
<dbReference type="PROSITE" id="PS51257">
    <property type="entry name" value="PROKAR_LIPOPROTEIN"/>
    <property type="match status" value="1"/>
</dbReference>
<organism evidence="13 14">
    <name type="scientific">Pleurodeles waltl</name>
    <name type="common">Iberian ribbed newt</name>
    <dbReference type="NCBI Taxonomy" id="8319"/>
    <lineage>
        <taxon>Eukaryota</taxon>
        <taxon>Metazoa</taxon>
        <taxon>Chordata</taxon>
        <taxon>Craniata</taxon>
        <taxon>Vertebrata</taxon>
        <taxon>Euteleostomi</taxon>
        <taxon>Amphibia</taxon>
        <taxon>Batrachia</taxon>
        <taxon>Caudata</taxon>
        <taxon>Salamandroidea</taxon>
        <taxon>Salamandridae</taxon>
        <taxon>Pleurodelinae</taxon>
        <taxon>Pleurodeles</taxon>
    </lineage>
</organism>
<keyword evidence="8" id="KW-0838">Vasoactive</keyword>
<dbReference type="GO" id="GO:0030133">
    <property type="term" value="C:transport vesicle"/>
    <property type="evidence" value="ECO:0007669"/>
    <property type="project" value="UniProtKB-SubCell"/>
</dbReference>
<evidence type="ECO:0000256" key="9">
    <source>
        <dbReference type="ARBA" id="ARBA00023329"/>
    </source>
</evidence>
<evidence type="ECO:0000313" key="14">
    <source>
        <dbReference type="Proteomes" id="UP001066276"/>
    </source>
</evidence>
<comment type="function">
    <text evidence="10">Neurotensin may play an endocrine or paracrine role in the regulation of fat metabolism. It causes contraction of smooth muscle.</text>
</comment>
<name>A0AAV7SBP6_PLEWA</name>
<evidence type="ECO:0000256" key="5">
    <source>
        <dbReference type="ARBA" id="ARBA00022525"/>
    </source>
</evidence>
<dbReference type="Proteomes" id="UP001066276">
    <property type="component" value="Chromosome 4_2"/>
</dbReference>
<accession>A0AAV7SBP6</accession>
<evidence type="ECO:0000313" key="13">
    <source>
        <dbReference type="EMBL" id="KAJ1161874.1"/>
    </source>
</evidence>
<dbReference type="InterPro" id="IPR008055">
    <property type="entry name" value="NeurotensiN"/>
</dbReference>
<keyword evidence="6" id="KW-0165">Cleavage on pair of basic residues</keyword>
<gene>
    <name evidence="13" type="ORF">NDU88_002354</name>
</gene>
<comment type="subunit">
    <text evidence="11">Interacts with NTSR1. Interacts with SORT1. Interacts with SORL1.</text>
</comment>
<comment type="subcellular location">
    <subcellularLocation>
        <location evidence="1">Cytoplasmic vesicle</location>
        <location evidence="1">Secretory vesicle</location>
    </subcellularLocation>
    <subcellularLocation>
        <location evidence="2">Secreted</location>
    </subcellularLocation>
</comment>
<evidence type="ECO:0000256" key="8">
    <source>
        <dbReference type="ARBA" id="ARBA00022858"/>
    </source>
</evidence>
<sequence>MASLRIPLACLVLLALTSCGTCADSEEDIKTLETDLLNNMYSSKVNKARAPYWKNTLLNICSLINNRNSQAEETGEEADEELVMRKQFPNTVDGLNLEAMLTVFQLQKICHSRGLQYLELFQQDFLDPGTTNHEKEEIMKRKTPYILKRQLHVSKTRRPYILKRSSFY</sequence>
<reference evidence="13" key="1">
    <citation type="journal article" date="2022" name="bioRxiv">
        <title>Sequencing and chromosome-scale assembly of the giantPleurodeles waltlgenome.</title>
        <authorList>
            <person name="Brown T."/>
            <person name="Elewa A."/>
            <person name="Iarovenko S."/>
            <person name="Subramanian E."/>
            <person name="Araus A.J."/>
            <person name="Petzold A."/>
            <person name="Susuki M."/>
            <person name="Suzuki K.-i.T."/>
            <person name="Hayashi T."/>
            <person name="Toyoda A."/>
            <person name="Oliveira C."/>
            <person name="Osipova E."/>
            <person name="Leigh N.D."/>
            <person name="Simon A."/>
            <person name="Yun M.H."/>
        </authorList>
    </citation>
    <scope>NUCLEOTIDE SEQUENCE</scope>
    <source>
        <strain evidence="13">20211129_DDA</strain>
        <tissue evidence="13">Liver</tissue>
    </source>
</reference>
<comment type="caution">
    <text evidence="13">The sequence shown here is derived from an EMBL/GenBank/DDBJ whole genome shotgun (WGS) entry which is preliminary data.</text>
</comment>
<dbReference type="GO" id="GO:0005576">
    <property type="term" value="C:extracellular region"/>
    <property type="evidence" value="ECO:0007669"/>
    <property type="project" value="UniProtKB-SubCell"/>
</dbReference>
<evidence type="ECO:0000256" key="4">
    <source>
        <dbReference type="ARBA" id="ARBA00016213"/>
    </source>
</evidence>
<comment type="similarity">
    <text evidence="3">Belongs to the neurotensin family.</text>
</comment>
<feature type="signal peptide" evidence="12">
    <location>
        <begin position="1"/>
        <end position="22"/>
    </location>
</feature>
<keyword evidence="9" id="KW-0968">Cytoplasmic vesicle</keyword>
<evidence type="ECO:0000256" key="7">
    <source>
        <dbReference type="ARBA" id="ARBA00022729"/>
    </source>
</evidence>
<proteinExistence type="inferred from homology"/>
<evidence type="ECO:0000256" key="3">
    <source>
        <dbReference type="ARBA" id="ARBA00009827"/>
    </source>
</evidence>
<evidence type="ECO:0000256" key="12">
    <source>
        <dbReference type="SAM" id="SignalP"/>
    </source>
</evidence>
<dbReference type="GO" id="GO:0097746">
    <property type="term" value="P:blood vessel diameter maintenance"/>
    <property type="evidence" value="ECO:0007669"/>
    <property type="project" value="UniProtKB-KW"/>
</dbReference>
<dbReference type="GO" id="GO:0005184">
    <property type="term" value="F:neuropeptide hormone activity"/>
    <property type="evidence" value="ECO:0007669"/>
    <property type="project" value="InterPro"/>
</dbReference>
<dbReference type="PANTHER" id="PTHR15356:SF0">
    <property type="entry name" value="NEUROTENSIN_NEUROMEDIN N"/>
    <property type="match status" value="1"/>
</dbReference>
<dbReference type="PANTHER" id="PTHR15356">
    <property type="entry name" value="NEUROTENSIN/NEUROMEDIN N"/>
    <property type="match status" value="1"/>
</dbReference>
<dbReference type="EMBL" id="JANPWB010000008">
    <property type="protein sequence ID" value="KAJ1161874.1"/>
    <property type="molecule type" value="Genomic_DNA"/>
</dbReference>
<feature type="chain" id="PRO_5043944693" description="Neurotensin/neuromedin N" evidence="12">
    <location>
        <begin position="23"/>
        <end position="168"/>
    </location>
</feature>
<keyword evidence="14" id="KW-1185">Reference proteome</keyword>
<dbReference type="Pfam" id="PF07421">
    <property type="entry name" value="Pro-NT_NN"/>
    <property type="match status" value="1"/>
</dbReference>
<keyword evidence="5" id="KW-0964">Secreted</keyword>
<evidence type="ECO:0000256" key="1">
    <source>
        <dbReference type="ARBA" id="ARBA00004398"/>
    </source>
</evidence>
<keyword evidence="7 12" id="KW-0732">Signal</keyword>
<evidence type="ECO:0000256" key="6">
    <source>
        <dbReference type="ARBA" id="ARBA00022685"/>
    </source>
</evidence>
<evidence type="ECO:0000256" key="10">
    <source>
        <dbReference type="ARBA" id="ARBA00025449"/>
    </source>
</evidence>
<evidence type="ECO:0000256" key="11">
    <source>
        <dbReference type="ARBA" id="ARBA00046937"/>
    </source>
</evidence>
<protein>
    <recommendedName>
        <fullName evidence="4">Neurotensin/neuromedin N</fullName>
    </recommendedName>
</protein>